<dbReference type="FunFam" id="3.60.70.12:FF:000001">
    <property type="entry name" value="Arginine biosynthesis bifunctional protein ArgJ, chloroplastic"/>
    <property type="match status" value="1"/>
</dbReference>
<keyword evidence="9 13" id="KW-0012">Acyltransferase</keyword>
<dbReference type="NCBIfam" id="TIGR00120">
    <property type="entry name" value="ArgJ"/>
    <property type="match status" value="1"/>
</dbReference>
<dbReference type="HAMAP" id="MF_01106">
    <property type="entry name" value="ArgJ"/>
    <property type="match status" value="1"/>
</dbReference>
<evidence type="ECO:0000256" key="5">
    <source>
        <dbReference type="ARBA" id="ARBA00022605"/>
    </source>
</evidence>
<evidence type="ECO:0000256" key="10">
    <source>
        <dbReference type="ARBA" id="ARBA00048372"/>
    </source>
</evidence>
<gene>
    <name evidence="13" type="primary">argJ</name>
    <name evidence="14" type="ORF">Tfer_1872</name>
</gene>
<comment type="function">
    <text evidence="12 13">Catalyzes two activities which are involved in the cyclic version of arginine biosynthesis: the synthesis of N-acetylglutamate from glutamate and acetyl-CoA as the acetyl donor, and of ornithine by transacetylation between N(2)-acetylornithine and glutamate.</text>
</comment>
<name>A0A0L6W1N3_9FIRM</name>
<dbReference type="Gene3D" id="3.60.70.12">
    <property type="entry name" value="L-amino peptidase D-ALA esterase/amidase"/>
    <property type="match status" value="1"/>
</dbReference>
<dbReference type="SUPFAM" id="SSF56266">
    <property type="entry name" value="DmpA/ArgJ-like"/>
    <property type="match status" value="1"/>
</dbReference>
<dbReference type="InterPro" id="IPR016117">
    <property type="entry name" value="ArgJ-like_dom_sf"/>
</dbReference>
<evidence type="ECO:0000256" key="6">
    <source>
        <dbReference type="ARBA" id="ARBA00022679"/>
    </source>
</evidence>
<keyword evidence="4 13" id="KW-0055">Arginine biosynthesis</keyword>
<dbReference type="GO" id="GO:0004358">
    <property type="term" value="F:L-glutamate N-acetyltransferase activity, acting on acetyl-L-ornithine as donor"/>
    <property type="evidence" value="ECO:0007669"/>
    <property type="project" value="UniProtKB-UniRule"/>
</dbReference>
<keyword evidence="13" id="KW-0963">Cytoplasm</keyword>
<comment type="subcellular location">
    <subcellularLocation>
        <location evidence="1 13">Cytoplasm</location>
    </subcellularLocation>
</comment>
<comment type="caution">
    <text evidence="14">The sequence shown here is derived from an EMBL/GenBank/DDBJ whole genome shotgun (WGS) entry which is preliminary data.</text>
</comment>
<comment type="similarity">
    <text evidence="2 13">Belongs to the ArgJ family.</text>
</comment>
<reference evidence="15" key="1">
    <citation type="submission" date="2015-07" db="EMBL/GenBank/DDBJ databases">
        <title>Complete Genome of Thermincola ferriacetica strain Z-0001T.</title>
        <authorList>
            <person name="Lusk B."/>
            <person name="Badalamenti J.P."/>
            <person name="Parameswaran P."/>
            <person name="Bond D.R."/>
            <person name="Torres C.I."/>
        </authorList>
    </citation>
    <scope>NUCLEOTIDE SEQUENCE [LARGE SCALE GENOMIC DNA]</scope>
    <source>
        <strain evidence="15">Z-0001</strain>
    </source>
</reference>
<feature type="binding site" evidence="13">
    <location>
        <position position="187"/>
    </location>
    <ligand>
        <name>substrate</name>
    </ligand>
</feature>
<feature type="chain" id="PRO_5023487860" description="Arginine biosynthesis bifunctional protein ArgJ beta chain" evidence="13">
    <location>
        <begin position="187"/>
        <end position="400"/>
    </location>
</feature>
<dbReference type="EC" id="2.3.1.35" evidence="13"/>
<evidence type="ECO:0000256" key="12">
    <source>
        <dbReference type="ARBA" id="ARBA00054976"/>
    </source>
</evidence>
<dbReference type="GO" id="GO:0004042">
    <property type="term" value="F:L-glutamate N-acetyltransferase activity"/>
    <property type="evidence" value="ECO:0007669"/>
    <property type="project" value="UniProtKB-UniRule"/>
</dbReference>
<dbReference type="UniPathway" id="UPA00068">
    <property type="reaction ID" value="UER00106"/>
</dbReference>
<feature type="binding site" evidence="13">
    <location>
        <position position="176"/>
    </location>
    <ligand>
        <name>substrate</name>
    </ligand>
</feature>
<dbReference type="GO" id="GO:0005737">
    <property type="term" value="C:cytoplasm"/>
    <property type="evidence" value="ECO:0007669"/>
    <property type="project" value="UniProtKB-SubCell"/>
</dbReference>
<feature type="site" description="Involved in the stabilization of negative charge on the oxyanion by the formation of the oxyanion hole" evidence="13">
    <location>
        <position position="113"/>
    </location>
</feature>
<sequence length="400" mass="42563">MIKRIDGGITAPKGFLASGVTAHIKKDKKDLAVIYSETPASAAGVFTTNRVKAAPLLVSMQNIADGRAQAVVVNSGNANACTGEQGLQNAQQMVKTAAECLKLQPEDVIVTSTGVIGVQLPMDKITAGIEKAVAELSRDGGYKAAKAIMTTDTVEKEIAVSFKLGEAEVVIGAMAKGSGMIHPNMATMLGFITSDAQICPAMLDKALRQVVNQTFNMITVDGDTSTNDMVVALANGMAGNKLIDTENEDYAVFKQALYYVCEHLAKSIARDGEGATKLIEIQVVNAYTEEDAKKAAKAVANSNLVKTAIYGEDANWGRIICAVGYSGANFEPDKIDIYIGDVKTAEQGCALGFSEEKAKEVLMQEEVLIKVDMHVGTASAKAWTCDFSYDYVKINASYRT</sequence>
<dbReference type="RefSeq" id="WP_052218113.1">
    <property type="nucleotide sequence ID" value="NZ_LGTE01000012.1"/>
</dbReference>
<evidence type="ECO:0000256" key="7">
    <source>
        <dbReference type="ARBA" id="ARBA00022813"/>
    </source>
</evidence>
<dbReference type="CDD" id="cd02152">
    <property type="entry name" value="OAT"/>
    <property type="match status" value="1"/>
</dbReference>
<dbReference type="EMBL" id="LGTE01000012">
    <property type="protein sequence ID" value="KNZ69430.1"/>
    <property type="molecule type" value="Genomic_DNA"/>
</dbReference>
<keyword evidence="5 13" id="KW-0028">Amino-acid biosynthesis</keyword>
<feature type="site" description="Involved in the stabilization of negative charge on the oxyanion by the formation of the oxyanion hole" evidence="13">
    <location>
        <position position="114"/>
    </location>
</feature>
<dbReference type="FunFam" id="3.10.20.340:FF:000001">
    <property type="entry name" value="Arginine biosynthesis bifunctional protein ArgJ, chloroplastic"/>
    <property type="match status" value="1"/>
</dbReference>
<keyword evidence="7 13" id="KW-0068">Autocatalytic cleavage</keyword>
<feature type="binding site" evidence="13">
    <location>
        <position position="150"/>
    </location>
    <ligand>
        <name>substrate</name>
    </ligand>
</feature>
<evidence type="ECO:0000256" key="4">
    <source>
        <dbReference type="ARBA" id="ARBA00022571"/>
    </source>
</evidence>
<comment type="subunit">
    <text evidence="3 13">Heterotetramer of two alpha and two beta chains.</text>
</comment>
<dbReference type="Gene3D" id="3.30.2330.10">
    <property type="entry name" value="arginine biosynthesis bifunctional protein suprefamily"/>
    <property type="match status" value="1"/>
</dbReference>
<evidence type="ECO:0000256" key="9">
    <source>
        <dbReference type="ARBA" id="ARBA00023315"/>
    </source>
</evidence>
<comment type="pathway">
    <text evidence="13">Amino-acid biosynthesis; L-arginine biosynthesis; N(2)-acetyl-L-ornithine from L-glutamate: step 1/4.</text>
</comment>
<comment type="catalytic activity">
    <reaction evidence="10 13">
        <text>L-glutamate + acetyl-CoA = N-acetyl-L-glutamate + CoA + H(+)</text>
        <dbReference type="Rhea" id="RHEA:24292"/>
        <dbReference type="ChEBI" id="CHEBI:15378"/>
        <dbReference type="ChEBI" id="CHEBI:29985"/>
        <dbReference type="ChEBI" id="CHEBI:44337"/>
        <dbReference type="ChEBI" id="CHEBI:57287"/>
        <dbReference type="ChEBI" id="CHEBI:57288"/>
        <dbReference type="EC" id="2.3.1.1"/>
    </reaction>
</comment>
<dbReference type="Proteomes" id="UP000037175">
    <property type="component" value="Unassembled WGS sequence"/>
</dbReference>
<keyword evidence="8 13" id="KW-0511">Multifunctional enzyme</keyword>
<dbReference type="FunFam" id="3.30.2330.10:FF:000001">
    <property type="entry name" value="Arginine biosynthesis bifunctional protein ArgJ, mitochondrial"/>
    <property type="match status" value="1"/>
</dbReference>
<evidence type="ECO:0000256" key="11">
    <source>
        <dbReference type="ARBA" id="ARBA00049439"/>
    </source>
</evidence>
<feature type="active site" description="Nucleophile" evidence="13">
    <location>
        <position position="187"/>
    </location>
</feature>
<comment type="catalytic activity">
    <reaction evidence="11 13">
        <text>N(2)-acetyl-L-ornithine + L-glutamate = N-acetyl-L-glutamate + L-ornithine</text>
        <dbReference type="Rhea" id="RHEA:15349"/>
        <dbReference type="ChEBI" id="CHEBI:29985"/>
        <dbReference type="ChEBI" id="CHEBI:44337"/>
        <dbReference type="ChEBI" id="CHEBI:46911"/>
        <dbReference type="ChEBI" id="CHEBI:57805"/>
        <dbReference type="EC" id="2.3.1.35"/>
    </reaction>
</comment>
<dbReference type="PANTHER" id="PTHR23100">
    <property type="entry name" value="ARGININE BIOSYNTHESIS BIFUNCTIONAL PROTEIN ARGJ"/>
    <property type="match status" value="1"/>
</dbReference>
<dbReference type="GO" id="GO:0006592">
    <property type="term" value="P:ornithine biosynthetic process"/>
    <property type="evidence" value="ECO:0007669"/>
    <property type="project" value="TreeGrafter"/>
</dbReference>
<evidence type="ECO:0000256" key="3">
    <source>
        <dbReference type="ARBA" id="ARBA00011475"/>
    </source>
</evidence>
<proteinExistence type="inferred from homology"/>
<evidence type="ECO:0000256" key="8">
    <source>
        <dbReference type="ARBA" id="ARBA00023268"/>
    </source>
</evidence>
<dbReference type="PANTHER" id="PTHR23100:SF0">
    <property type="entry name" value="ARGININE BIOSYNTHESIS BIFUNCTIONAL PROTEIN ARGJ, MITOCHONDRIAL"/>
    <property type="match status" value="1"/>
</dbReference>
<keyword evidence="6 13" id="KW-0808">Transferase</keyword>
<protein>
    <recommendedName>
        <fullName evidence="13">Arginine biosynthesis bifunctional protein ArgJ</fullName>
    </recommendedName>
    <domain>
        <recommendedName>
            <fullName evidence="13">Glutamate N-acetyltransferase</fullName>
            <ecNumber evidence="13">2.3.1.35</ecNumber>
        </recommendedName>
        <alternativeName>
            <fullName evidence="13">Ornithine acetyltransferase</fullName>
            <shortName evidence="13">OATase</shortName>
        </alternativeName>
        <alternativeName>
            <fullName evidence="13">Ornithine transacetylase</fullName>
        </alternativeName>
    </domain>
    <domain>
        <recommendedName>
            <fullName evidence="13">Amino-acid acetyltransferase</fullName>
            <ecNumber evidence="13">2.3.1.1</ecNumber>
        </recommendedName>
        <alternativeName>
            <fullName evidence="13">N-acetylglutamate synthase</fullName>
            <shortName evidence="13">AGSase</shortName>
        </alternativeName>
    </domain>
    <component>
        <recommendedName>
            <fullName evidence="13">Arginine biosynthesis bifunctional protein ArgJ alpha chain</fullName>
        </recommendedName>
    </component>
    <component>
        <recommendedName>
            <fullName evidence="13">Arginine biosynthesis bifunctional protein ArgJ beta chain</fullName>
        </recommendedName>
    </component>
</protein>
<comment type="pathway">
    <text evidence="13">Amino-acid biosynthesis; L-arginine biosynthesis; L-ornithine and N-acetyl-L-glutamate from L-glutamate and N(2)-acetyl-L-ornithine (cyclic): step 1/1.</text>
</comment>
<keyword evidence="15" id="KW-1185">Reference proteome</keyword>
<feature type="binding site" evidence="13">
    <location>
        <position position="400"/>
    </location>
    <ligand>
        <name>substrate</name>
    </ligand>
</feature>
<organism evidence="14 15">
    <name type="scientific">Thermincola ferriacetica</name>
    <dbReference type="NCBI Taxonomy" id="281456"/>
    <lineage>
        <taxon>Bacteria</taxon>
        <taxon>Bacillati</taxon>
        <taxon>Bacillota</taxon>
        <taxon>Clostridia</taxon>
        <taxon>Eubacteriales</taxon>
        <taxon>Thermincolaceae</taxon>
        <taxon>Thermincola</taxon>
    </lineage>
</organism>
<dbReference type="EC" id="2.3.1.1" evidence="13"/>
<evidence type="ECO:0000256" key="1">
    <source>
        <dbReference type="ARBA" id="ARBA00004496"/>
    </source>
</evidence>
<feature type="binding site" evidence="13">
    <location>
        <position position="273"/>
    </location>
    <ligand>
        <name>substrate</name>
    </ligand>
</feature>
<evidence type="ECO:0000313" key="15">
    <source>
        <dbReference type="Proteomes" id="UP000037175"/>
    </source>
</evidence>
<evidence type="ECO:0000256" key="2">
    <source>
        <dbReference type="ARBA" id="ARBA00006774"/>
    </source>
</evidence>
<dbReference type="PATRIC" id="fig|281456.6.peg.1965"/>
<evidence type="ECO:0000256" key="13">
    <source>
        <dbReference type="HAMAP-Rule" id="MF_01106"/>
    </source>
</evidence>
<accession>A0A0L6W1N3</accession>
<feature type="binding site" evidence="13">
    <location>
        <position position="395"/>
    </location>
    <ligand>
        <name>substrate</name>
    </ligand>
</feature>
<dbReference type="Gene3D" id="3.10.20.340">
    <property type="entry name" value="ArgJ beta chain, C-terminal domain"/>
    <property type="match status" value="1"/>
</dbReference>
<dbReference type="AlphaFoldDB" id="A0A0L6W1N3"/>
<dbReference type="InterPro" id="IPR042195">
    <property type="entry name" value="ArgJ_beta_C"/>
</dbReference>
<dbReference type="NCBIfam" id="NF003802">
    <property type="entry name" value="PRK05388.1"/>
    <property type="match status" value="1"/>
</dbReference>
<dbReference type="Pfam" id="PF01960">
    <property type="entry name" value="ArgJ"/>
    <property type="match status" value="1"/>
</dbReference>
<dbReference type="GO" id="GO:0006526">
    <property type="term" value="P:L-arginine biosynthetic process"/>
    <property type="evidence" value="ECO:0007669"/>
    <property type="project" value="UniProtKB-UniRule"/>
</dbReference>
<dbReference type="InterPro" id="IPR002813">
    <property type="entry name" value="Arg_biosynth_ArgJ"/>
</dbReference>
<feature type="chain" id="PRO_5023487861" description="Arginine biosynthesis bifunctional protein ArgJ alpha chain" evidence="13">
    <location>
        <begin position="1"/>
        <end position="186"/>
    </location>
</feature>
<evidence type="ECO:0000313" key="14">
    <source>
        <dbReference type="EMBL" id="KNZ69430.1"/>
    </source>
</evidence>
<feature type="site" description="Cleavage; by autolysis" evidence="13">
    <location>
        <begin position="186"/>
        <end position="187"/>
    </location>
</feature>